<dbReference type="EMBL" id="FNVU01000012">
    <property type="protein sequence ID" value="SEG80474.1"/>
    <property type="molecule type" value="Genomic_DNA"/>
</dbReference>
<dbReference type="AlphaFoldDB" id="A0A1H6D5X8"/>
<evidence type="ECO:0000313" key="2">
    <source>
        <dbReference type="Proteomes" id="UP000236754"/>
    </source>
</evidence>
<sequence>MSAAVAPPDAERAGRRVEEVLDRLASSGDRAACAAAEELVRVLMDFYGAGLARVVALLGQTEPKALERLLRDEPVSAMLVLHDLHPEPLEQRIGRALAGLPGTPVELVALDQERGVLRVRAKAAGGCGCGGGGADDELRASVEDALACFATEVRAVELEPAGDAEPVLLQITRRPQTAGAS</sequence>
<keyword evidence="2" id="KW-1185">Reference proteome</keyword>
<protein>
    <recommendedName>
        <fullName evidence="3">Fe-S cluster biogenesis protein NfuA, 4Fe-4S-binding domain</fullName>
    </recommendedName>
</protein>
<reference evidence="1 2" key="1">
    <citation type="submission" date="2016-10" db="EMBL/GenBank/DDBJ databases">
        <authorList>
            <person name="de Groot N.N."/>
        </authorList>
    </citation>
    <scope>NUCLEOTIDE SEQUENCE [LARGE SCALE GENOMIC DNA]</scope>
    <source>
        <strain evidence="1 2">CGMCC 4.2023</strain>
    </source>
</reference>
<gene>
    <name evidence="1" type="ORF">SAMN05216223_11237</name>
</gene>
<dbReference type="Proteomes" id="UP000236754">
    <property type="component" value="Unassembled WGS sequence"/>
</dbReference>
<evidence type="ECO:0008006" key="3">
    <source>
        <dbReference type="Google" id="ProtNLM"/>
    </source>
</evidence>
<accession>A0A1H6D5X8</accession>
<dbReference type="RefSeq" id="WP_103888338.1">
    <property type="nucleotide sequence ID" value="NZ_FNVU01000012.1"/>
</dbReference>
<dbReference type="OrthoDB" id="9798220at2"/>
<organism evidence="1 2">
    <name type="scientific">Actinacidiphila yanglinensis</name>
    <dbReference type="NCBI Taxonomy" id="310779"/>
    <lineage>
        <taxon>Bacteria</taxon>
        <taxon>Bacillati</taxon>
        <taxon>Actinomycetota</taxon>
        <taxon>Actinomycetes</taxon>
        <taxon>Kitasatosporales</taxon>
        <taxon>Streptomycetaceae</taxon>
        <taxon>Actinacidiphila</taxon>
    </lineage>
</organism>
<proteinExistence type="predicted"/>
<evidence type="ECO:0000313" key="1">
    <source>
        <dbReference type="EMBL" id="SEG80474.1"/>
    </source>
</evidence>
<name>A0A1H6D5X8_9ACTN</name>